<gene>
    <name evidence="2" type="ORF">UV8b_07109</name>
</gene>
<dbReference type="Proteomes" id="UP000027002">
    <property type="component" value="Chromosome 6"/>
</dbReference>
<evidence type="ECO:0000313" key="2">
    <source>
        <dbReference type="EMBL" id="QUC22868.1"/>
    </source>
</evidence>
<dbReference type="RefSeq" id="XP_043000541.1">
    <property type="nucleotide sequence ID" value="XM_043144606.1"/>
</dbReference>
<dbReference type="EMBL" id="CP072758">
    <property type="protein sequence ID" value="QUC22868.1"/>
    <property type="molecule type" value="Genomic_DNA"/>
</dbReference>
<feature type="compositionally biased region" description="Polar residues" evidence="1">
    <location>
        <begin position="38"/>
        <end position="48"/>
    </location>
</feature>
<evidence type="ECO:0000256" key="1">
    <source>
        <dbReference type="SAM" id="MobiDB-lite"/>
    </source>
</evidence>
<feature type="region of interest" description="Disordered" evidence="1">
    <location>
        <begin position="21"/>
        <end position="48"/>
    </location>
</feature>
<evidence type="ECO:0000313" key="3">
    <source>
        <dbReference type="Proteomes" id="UP000027002"/>
    </source>
</evidence>
<reference evidence="2" key="1">
    <citation type="submission" date="2020-03" db="EMBL/GenBank/DDBJ databases">
        <title>A mixture of massive structural variations and highly conserved coding sequences in Ustilaginoidea virens genome.</title>
        <authorList>
            <person name="Zhang K."/>
            <person name="Zhao Z."/>
            <person name="Zhang Z."/>
            <person name="Li Y."/>
            <person name="Hsiang T."/>
            <person name="Sun W."/>
        </authorList>
    </citation>
    <scope>NUCLEOTIDE SEQUENCE</scope>
    <source>
        <strain evidence="2">UV-8b</strain>
    </source>
</reference>
<dbReference type="AlphaFoldDB" id="A0A8E5HWZ4"/>
<accession>A0A8E5HWZ4</accession>
<name>A0A8E5HWZ4_USTVR</name>
<proteinExistence type="predicted"/>
<protein>
    <submittedName>
        <fullName evidence="2">Uncharacterized protein</fullName>
    </submittedName>
</protein>
<sequence length="69" mass="7371">MSRGVQLPHLDVFGIRGNDLPYHEEPAPATSSLPSPPQNWNAPFSATSQGRYPEAYQQGLAAATAYADG</sequence>
<dbReference type="GeneID" id="66067886"/>
<organism evidence="2 3">
    <name type="scientific">Ustilaginoidea virens</name>
    <name type="common">Rice false smut fungus</name>
    <name type="synonym">Villosiclava virens</name>
    <dbReference type="NCBI Taxonomy" id="1159556"/>
    <lineage>
        <taxon>Eukaryota</taxon>
        <taxon>Fungi</taxon>
        <taxon>Dikarya</taxon>
        <taxon>Ascomycota</taxon>
        <taxon>Pezizomycotina</taxon>
        <taxon>Sordariomycetes</taxon>
        <taxon>Hypocreomycetidae</taxon>
        <taxon>Hypocreales</taxon>
        <taxon>Clavicipitaceae</taxon>
        <taxon>Ustilaginoidea</taxon>
    </lineage>
</organism>
<keyword evidence="3" id="KW-1185">Reference proteome</keyword>
<dbReference type="KEGG" id="uvi:66067886"/>